<protein>
    <submittedName>
        <fullName evidence="2">Uncharacterized protein</fullName>
    </submittedName>
</protein>
<dbReference type="Proteomes" id="UP001054837">
    <property type="component" value="Unassembled WGS sequence"/>
</dbReference>
<keyword evidence="3" id="KW-1185">Reference proteome</keyword>
<accession>A0AAV4Q806</accession>
<name>A0AAV4Q806_9ARAC</name>
<feature type="region of interest" description="Disordered" evidence="1">
    <location>
        <begin position="70"/>
        <end position="109"/>
    </location>
</feature>
<comment type="caution">
    <text evidence="2">The sequence shown here is derived from an EMBL/GenBank/DDBJ whole genome shotgun (WGS) entry which is preliminary data.</text>
</comment>
<dbReference type="EMBL" id="BPLQ01003906">
    <property type="protein sequence ID" value="GIY04226.1"/>
    <property type="molecule type" value="Genomic_DNA"/>
</dbReference>
<organism evidence="2 3">
    <name type="scientific">Caerostris darwini</name>
    <dbReference type="NCBI Taxonomy" id="1538125"/>
    <lineage>
        <taxon>Eukaryota</taxon>
        <taxon>Metazoa</taxon>
        <taxon>Ecdysozoa</taxon>
        <taxon>Arthropoda</taxon>
        <taxon>Chelicerata</taxon>
        <taxon>Arachnida</taxon>
        <taxon>Araneae</taxon>
        <taxon>Araneomorphae</taxon>
        <taxon>Entelegynae</taxon>
        <taxon>Araneoidea</taxon>
        <taxon>Araneidae</taxon>
        <taxon>Caerostris</taxon>
    </lineage>
</organism>
<evidence type="ECO:0000256" key="1">
    <source>
        <dbReference type="SAM" id="MobiDB-lite"/>
    </source>
</evidence>
<evidence type="ECO:0000313" key="2">
    <source>
        <dbReference type="EMBL" id="GIY04226.1"/>
    </source>
</evidence>
<reference evidence="2 3" key="1">
    <citation type="submission" date="2021-06" db="EMBL/GenBank/DDBJ databases">
        <title>Caerostris darwini draft genome.</title>
        <authorList>
            <person name="Kono N."/>
            <person name="Arakawa K."/>
        </authorList>
    </citation>
    <scope>NUCLEOTIDE SEQUENCE [LARGE SCALE GENOMIC DNA]</scope>
</reference>
<dbReference type="AlphaFoldDB" id="A0AAV4Q806"/>
<evidence type="ECO:0000313" key="3">
    <source>
        <dbReference type="Proteomes" id="UP001054837"/>
    </source>
</evidence>
<sequence length="136" mass="15460">MSEALRGFRRLHHRQSTSFTAYSQHYPTTLIQFKHDIHQEFIINPNTAALSIAGSRIGFRHSFRPPQYSSPLPNFLGEGACKRGAKPIPDNLERRNPPGKFGNTSRHQFDKPPLRIVEPFVRGGGILQRNNGKRCL</sequence>
<gene>
    <name evidence="2" type="ORF">CDAR_253591</name>
</gene>
<proteinExistence type="predicted"/>